<dbReference type="InterPro" id="IPR021409">
    <property type="entry name" value="DUF3047"/>
</dbReference>
<evidence type="ECO:0000313" key="2">
    <source>
        <dbReference type="Proteomes" id="UP001316803"/>
    </source>
</evidence>
<dbReference type="AlphaFoldDB" id="A0AAN8IRZ3"/>
<protein>
    <submittedName>
        <fullName evidence="1">Uncharacterized protein</fullName>
    </submittedName>
</protein>
<sequence length="485" mass="55871">MSGGELPLSYDQFRKLWHESGEDASDKVVDVAWRRYQHVQSDDYETVPENDHPSLEQLKEYFELILDQPGISELCSKRRYLTLPASNIPWTPTGIQVKAEQPVTIFATGRTWRSKLLDLYLPPQFNLWYRIGVNGPIFNSTHDTKTFNAVNSPPGELFIANQFPGGFHDRVGGRVGGNLSVYDKAEGSFQILIVQWQEGMNIYEDVKTALGKVWHTSHILVRQGKLAEADPYALIATGRERLASDYFVHYFPVSWSLLWFLGVSEVFVQEQYEATESEEQLAYSAGPQREDTEYFPLVSPSTNTIRRVSTRNSTPMIRCLPNHNVGILQKDLTPPVRLRPTTTTTWTWNITALPSRLREDTTLSHDYLSLAFEFENGRDLTYTWSWELPVGFGYWCPLAAWCGREYHIVIHSGTEQLGQWLDEQRNIYEDYVNYVNGGDSNKHVPEQIVRVWLIAGNRWQRHRGEMLIRNIVLHDDKQGERTVVL</sequence>
<dbReference type="Proteomes" id="UP001316803">
    <property type="component" value="Unassembled WGS sequence"/>
</dbReference>
<comment type="caution">
    <text evidence="1">The sequence shown here is derived from an EMBL/GenBank/DDBJ whole genome shotgun (WGS) entry which is preliminary data.</text>
</comment>
<reference evidence="1 2" key="1">
    <citation type="submission" date="2022-12" db="EMBL/GenBank/DDBJ databases">
        <title>Genomic features and morphological characterization of a novel Knufia sp. strain isolated from spacecraft assembly facility.</title>
        <authorList>
            <person name="Teixeira M."/>
            <person name="Chander A.M."/>
            <person name="Stajich J.E."/>
            <person name="Venkateswaran K."/>
        </authorList>
    </citation>
    <scope>NUCLEOTIDE SEQUENCE [LARGE SCALE GENOMIC DNA]</scope>
    <source>
        <strain evidence="1 2">FJI-L2-BK-P2</strain>
    </source>
</reference>
<dbReference type="Pfam" id="PF11249">
    <property type="entry name" value="DUF3047"/>
    <property type="match status" value="1"/>
</dbReference>
<evidence type="ECO:0000313" key="1">
    <source>
        <dbReference type="EMBL" id="KAK5957622.1"/>
    </source>
</evidence>
<proteinExistence type="predicted"/>
<keyword evidence="2" id="KW-1185">Reference proteome</keyword>
<name>A0AAN8IRZ3_9EURO</name>
<organism evidence="1 2">
    <name type="scientific">Knufia fluminis</name>
    <dbReference type="NCBI Taxonomy" id="191047"/>
    <lineage>
        <taxon>Eukaryota</taxon>
        <taxon>Fungi</taxon>
        <taxon>Dikarya</taxon>
        <taxon>Ascomycota</taxon>
        <taxon>Pezizomycotina</taxon>
        <taxon>Eurotiomycetes</taxon>
        <taxon>Chaetothyriomycetidae</taxon>
        <taxon>Chaetothyriales</taxon>
        <taxon>Trichomeriaceae</taxon>
        <taxon>Knufia</taxon>
    </lineage>
</organism>
<accession>A0AAN8IRZ3</accession>
<gene>
    <name evidence="1" type="ORF">OHC33_000809</name>
</gene>
<dbReference type="EMBL" id="JAKLMC020000002">
    <property type="protein sequence ID" value="KAK5957622.1"/>
    <property type="molecule type" value="Genomic_DNA"/>
</dbReference>